<sequence>MGKVISILNHKGGVGKTATAVNLGAALKLLCGYRVLFVDMDGQANLTDSLGLSQSQELETLQHVGYKRNINDAINDAIKGKYELPIYENMQGLEIAPSCLDLSAVEMTLIGEPGRETFLKKLLEPVRDTYDFILVDCPPSLSLLTLNAMTASDSLIIPVQSEYLAIRGMTKLTSVIKSVKERLNGDLEIEGVLITQYDSRKNLSKSIAELVNEMFAGKVFKTYIRENVTIAEATSVGCDVISHSPTSAGAKDYTALCEEFLSNNAMD</sequence>
<dbReference type="InterPro" id="IPR027417">
    <property type="entry name" value="P-loop_NTPase"/>
</dbReference>
<dbReference type="EC" id="3.6.-.-" evidence="2"/>
<dbReference type="Gene3D" id="3.40.50.300">
    <property type="entry name" value="P-loop containing nucleotide triphosphate hydrolases"/>
    <property type="match status" value="1"/>
</dbReference>
<dbReference type="InterPro" id="IPR025669">
    <property type="entry name" value="AAA_dom"/>
</dbReference>
<proteinExistence type="predicted"/>
<gene>
    <name evidence="2" type="ORF">EZS27_030099</name>
</gene>
<evidence type="ECO:0000259" key="1">
    <source>
        <dbReference type="Pfam" id="PF13614"/>
    </source>
</evidence>
<dbReference type="AlphaFoldDB" id="A0A5J4QGI8"/>
<feature type="domain" description="AAA" evidence="1">
    <location>
        <begin position="3"/>
        <end position="189"/>
    </location>
</feature>
<name>A0A5J4QGI8_9ZZZZ</name>
<reference evidence="2" key="1">
    <citation type="submission" date="2019-03" db="EMBL/GenBank/DDBJ databases">
        <title>Single cell metagenomics reveals metabolic interactions within the superorganism composed of flagellate Streblomastix strix and complex community of Bacteroidetes bacteria on its surface.</title>
        <authorList>
            <person name="Treitli S.C."/>
            <person name="Kolisko M."/>
            <person name="Husnik F."/>
            <person name="Keeling P."/>
            <person name="Hampl V."/>
        </authorList>
    </citation>
    <scope>NUCLEOTIDE SEQUENCE</scope>
    <source>
        <strain evidence="2">STM</strain>
    </source>
</reference>
<dbReference type="PANTHER" id="PTHR13696:SF99">
    <property type="entry name" value="COBYRINIC ACID AC-DIAMIDE SYNTHASE"/>
    <property type="match status" value="1"/>
</dbReference>
<comment type="caution">
    <text evidence="2">The sequence shown here is derived from an EMBL/GenBank/DDBJ whole genome shotgun (WGS) entry which is preliminary data.</text>
</comment>
<protein>
    <submittedName>
        <fullName evidence="2">Sporulation initiation inhibitor protein Soj</fullName>
        <ecNumber evidence="2">3.6.-.-</ecNumber>
    </submittedName>
</protein>
<dbReference type="CDD" id="cd02042">
    <property type="entry name" value="ParAB_family"/>
    <property type="match status" value="1"/>
</dbReference>
<organism evidence="2">
    <name type="scientific">termite gut metagenome</name>
    <dbReference type="NCBI Taxonomy" id="433724"/>
    <lineage>
        <taxon>unclassified sequences</taxon>
        <taxon>metagenomes</taxon>
        <taxon>organismal metagenomes</taxon>
    </lineage>
</organism>
<dbReference type="PIRSF" id="PIRSF009320">
    <property type="entry name" value="Nuc_binding_HP_1000"/>
    <property type="match status" value="1"/>
</dbReference>
<dbReference type="GO" id="GO:0016787">
    <property type="term" value="F:hydrolase activity"/>
    <property type="evidence" value="ECO:0007669"/>
    <property type="project" value="UniProtKB-KW"/>
</dbReference>
<dbReference type="SUPFAM" id="SSF52540">
    <property type="entry name" value="P-loop containing nucleoside triphosphate hydrolases"/>
    <property type="match status" value="1"/>
</dbReference>
<dbReference type="Pfam" id="PF13614">
    <property type="entry name" value="AAA_31"/>
    <property type="match status" value="1"/>
</dbReference>
<dbReference type="EMBL" id="SNRY01003692">
    <property type="protein sequence ID" value="KAA6320081.1"/>
    <property type="molecule type" value="Genomic_DNA"/>
</dbReference>
<evidence type="ECO:0000313" key="2">
    <source>
        <dbReference type="EMBL" id="KAA6320081.1"/>
    </source>
</evidence>
<dbReference type="InterPro" id="IPR050678">
    <property type="entry name" value="DNA_Partitioning_ATPase"/>
</dbReference>
<accession>A0A5J4QGI8</accession>
<keyword evidence="2" id="KW-0378">Hydrolase</keyword>
<dbReference type="PANTHER" id="PTHR13696">
    <property type="entry name" value="P-LOOP CONTAINING NUCLEOSIDE TRIPHOSPHATE HYDROLASE"/>
    <property type="match status" value="1"/>
</dbReference>
<dbReference type="FunFam" id="3.40.50.300:FF:000285">
    <property type="entry name" value="Sporulation initiation inhibitor Soj"/>
    <property type="match status" value="1"/>
</dbReference>